<feature type="compositionally biased region" description="Polar residues" evidence="1">
    <location>
        <begin position="78"/>
        <end position="97"/>
    </location>
</feature>
<keyword evidence="3" id="KW-1185">Reference proteome</keyword>
<organism evidence="2 3">
    <name type="scientific">Lithocarpus litseifolius</name>
    <dbReference type="NCBI Taxonomy" id="425828"/>
    <lineage>
        <taxon>Eukaryota</taxon>
        <taxon>Viridiplantae</taxon>
        <taxon>Streptophyta</taxon>
        <taxon>Embryophyta</taxon>
        <taxon>Tracheophyta</taxon>
        <taxon>Spermatophyta</taxon>
        <taxon>Magnoliopsida</taxon>
        <taxon>eudicotyledons</taxon>
        <taxon>Gunneridae</taxon>
        <taxon>Pentapetalae</taxon>
        <taxon>rosids</taxon>
        <taxon>fabids</taxon>
        <taxon>Fagales</taxon>
        <taxon>Fagaceae</taxon>
        <taxon>Lithocarpus</taxon>
    </lineage>
</organism>
<proteinExistence type="predicted"/>
<reference evidence="2 3" key="1">
    <citation type="submission" date="2024-01" db="EMBL/GenBank/DDBJ databases">
        <title>A telomere-to-telomere, gap-free genome of sweet tea (Lithocarpus litseifolius).</title>
        <authorList>
            <person name="Zhou J."/>
        </authorList>
    </citation>
    <scope>NUCLEOTIDE SEQUENCE [LARGE SCALE GENOMIC DNA]</scope>
    <source>
        <strain evidence="2">Zhou-2022a</strain>
        <tissue evidence="2">Leaf</tissue>
    </source>
</reference>
<gene>
    <name evidence="2" type="ORF">SO802_022308</name>
</gene>
<dbReference type="AlphaFoldDB" id="A0AAW2CJP3"/>
<sequence>MGEAEVEQVGGSPERDDPGRDHEENVEKNLTKPSNDMFKPGISDLISDHGLPSTNTTEMDIEVADSSNSGRFTDDQPKSQFPQHEPSSTKKTQTNPYRNVGGALEEWKERVKVSVDL</sequence>
<dbReference type="EMBL" id="JAZDWU010000007">
    <property type="protein sequence ID" value="KAK9997622.1"/>
    <property type="molecule type" value="Genomic_DNA"/>
</dbReference>
<evidence type="ECO:0000313" key="3">
    <source>
        <dbReference type="Proteomes" id="UP001459277"/>
    </source>
</evidence>
<comment type="caution">
    <text evidence="2">The sequence shown here is derived from an EMBL/GenBank/DDBJ whole genome shotgun (WGS) entry which is preliminary data.</text>
</comment>
<name>A0AAW2CJP3_9ROSI</name>
<feature type="compositionally biased region" description="Basic and acidic residues" evidence="1">
    <location>
        <begin position="13"/>
        <end position="30"/>
    </location>
</feature>
<protein>
    <submittedName>
        <fullName evidence="2">Uncharacterized protein</fullName>
    </submittedName>
</protein>
<evidence type="ECO:0000313" key="2">
    <source>
        <dbReference type="EMBL" id="KAK9997622.1"/>
    </source>
</evidence>
<accession>A0AAW2CJP3</accession>
<feature type="region of interest" description="Disordered" evidence="1">
    <location>
        <begin position="1"/>
        <end position="99"/>
    </location>
</feature>
<evidence type="ECO:0000256" key="1">
    <source>
        <dbReference type="SAM" id="MobiDB-lite"/>
    </source>
</evidence>
<dbReference type="Proteomes" id="UP001459277">
    <property type="component" value="Unassembled WGS sequence"/>
</dbReference>